<evidence type="ECO:0000256" key="1">
    <source>
        <dbReference type="ARBA" id="ARBA00004496"/>
    </source>
</evidence>
<dbReference type="Pfam" id="PF00589">
    <property type="entry name" value="Phage_integrase"/>
    <property type="match status" value="1"/>
</dbReference>
<dbReference type="InterPro" id="IPR004107">
    <property type="entry name" value="Integrase_SAM-like_N"/>
</dbReference>
<dbReference type="FunFam" id="1.10.443.10:FF:000007">
    <property type="entry name" value="Tyrosine recombinase XerC"/>
    <property type="match status" value="1"/>
</dbReference>
<keyword evidence="6" id="KW-0233">DNA recombination</keyword>
<reference evidence="9" key="1">
    <citation type="submission" date="2018-06" db="EMBL/GenBank/DDBJ databases">
        <authorList>
            <person name="Zhirakovskaya E."/>
        </authorList>
    </citation>
    <scope>NUCLEOTIDE SEQUENCE</scope>
</reference>
<evidence type="ECO:0000256" key="2">
    <source>
        <dbReference type="ARBA" id="ARBA00008857"/>
    </source>
</evidence>
<evidence type="ECO:0000313" key="9">
    <source>
        <dbReference type="EMBL" id="VAW30953.1"/>
    </source>
</evidence>
<dbReference type="PROSITE" id="PS51898">
    <property type="entry name" value="TYR_RECOMBINASE"/>
    <property type="match status" value="1"/>
</dbReference>
<evidence type="ECO:0000259" key="8">
    <source>
        <dbReference type="PROSITE" id="PS51900"/>
    </source>
</evidence>
<comment type="similarity">
    <text evidence="2">Belongs to the 'phage' integrase family.</text>
</comment>
<dbReference type="Gene3D" id="1.10.150.130">
    <property type="match status" value="1"/>
</dbReference>
<gene>
    <name evidence="9" type="ORF">MNBD_CHLOROFLEXI01-4405</name>
</gene>
<dbReference type="PANTHER" id="PTHR30349:SF64">
    <property type="entry name" value="PROPHAGE INTEGRASE INTD-RELATED"/>
    <property type="match status" value="1"/>
</dbReference>
<evidence type="ECO:0000256" key="6">
    <source>
        <dbReference type="ARBA" id="ARBA00023172"/>
    </source>
</evidence>
<dbReference type="Pfam" id="PF13495">
    <property type="entry name" value="Phage_int_SAM_4"/>
    <property type="match status" value="1"/>
</dbReference>
<keyword evidence="5" id="KW-0238">DNA-binding</keyword>
<comment type="subcellular location">
    <subcellularLocation>
        <location evidence="1">Cytoplasm</location>
    </subcellularLocation>
</comment>
<dbReference type="GO" id="GO:0003677">
    <property type="term" value="F:DNA binding"/>
    <property type="evidence" value="ECO:0007669"/>
    <property type="project" value="UniProtKB-KW"/>
</dbReference>
<dbReference type="Gene3D" id="1.10.443.10">
    <property type="entry name" value="Intergrase catalytic core"/>
    <property type="match status" value="1"/>
</dbReference>
<evidence type="ECO:0000256" key="4">
    <source>
        <dbReference type="ARBA" id="ARBA00022908"/>
    </source>
</evidence>
<feature type="domain" description="Tyr recombinase" evidence="7">
    <location>
        <begin position="104"/>
        <end position="317"/>
    </location>
</feature>
<feature type="domain" description="Core-binding (CB)" evidence="8">
    <location>
        <begin position="3"/>
        <end position="86"/>
    </location>
</feature>
<dbReference type="AlphaFoldDB" id="A0A3B0URQ7"/>
<dbReference type="SUPFAM" id="SSF56349">
    <property type="entry name" value="DNA breaking-rejoining enzymes"/>
    <property type="match status" value="1"/>
</dbReference>
<dbReference type="PROSITE" id="PS51900">
    <property type="entry name" value="CB"/>
    <property type="match status" value="1"/>
</dbReference>
<proteinExistence type="inferred from homology"/>
<dbReference type="InterPro" id="IPR011946">
    <property type="entry name" value="Integrase_integron-type"/>
</dbReference>
<dbReference type="InterPro" id="IPR050090">
    <property type="entry name" value="Tyrosine_recombinase_XerCD"/>
</dbReference>
<keyword evidence="4" id="KW-0229">DNA integration</keyword>
<keyword evidence="3" id="KW-0963">Cytoplasm</keyword>
<dbReference type="PANTHER" id="PTHR30349">
    <property type="entry name" value="PHAGE INTEGRASE-RELATED"/>
    <property type="match status" value="1"/>
</dbReference>
<protein>
    <submittedName>
        <fullName evidence="9">Integron integrase IntIPac</fullName>
    </submittedName>
</protein>
<dbReference type="GO" id="GO:0006310">
    <property type="term" value="P:DNA recombination"/>
    <property type="evidence" value="ECO:0007669"/>
    <property type="project" value="UniProtKB-KW"/>
</dbReference>
<dbReference type="InterPro" id="IPR010998">
    <property type="entry name" value="Integrase_recombinase_N"/>
</dbReference>
<organism evidence="9">
    <name type="scientific">hydrothermal vent metagenome</name>
    <dbReference type="NCBI Taxonomy" id="652676"/>
    <lineage>
        <taxon>unclassified sequences</taxon>
        <taxon>metagenomes</taxon>
        <taxon>ecological metagenomes</taxon>
    </lineage>
</organism>
<dbReference type="GO" id="GO:0015074">
    <property type="term" value="P:DNA integration"/>
    <property type="evidence" value="ECO:0007669"/>
    <property type="project" value="UniProtKB-KW"/>
</dbReference>
<dbReference type="GO" id="GO:0005737">
    <property type="term" value="C:cytoplasm"/>
    <property type="evidence" value="ECO:0007669"/>
    <property type="project" value="UniProtKB-SubCell"/>
</dbReference>
<evidence type="ECO:0000256" key="3">
    <source>
        <dbReference type="ARBA" id="ARBA00022490"/>
    </source>
</evidence>
<sequence length="322" mass="37440">MPDRPKKLLDQVRDAIRIKHYSIRTEKAYADWIRRFIFYHDKRHPKQMGTREIEQFLSHLAISRNVAASTQNQALSALLFLYREVLHQELDRPVEALWAKKPKRLPVVLTKEEAMRVIVAMNGTHQLMLKLLYGTGMRLMECVRLRVKDIDFAQSQIIIRDGKGQKDRITILPQTLILPLQEHLRGIKQRHDRDLAAGFGAVYLPNALQQKYPNANRSWVWQYAFPAARRSRDPRSDAVRRHHIHENSLQKAVKQAAYIAAIPKRVSPHVFRHSFATHLLENGYDIRTVQELLGHKDVKTTMIYTHVLNRGGLAVRSPLDEL</sequence>
<evidence type="ECO:0000259" key="7">
    <source>
        <dbReference type="PROSITE" id="PS51898"/>
    </source>
</evidence>
<accession>A0A3B0URQ7</accession>
<dbReference type="InterPro" id="IPR013762">
    <property type="entry name" value="Integrase-like_cat_sf"/>
</dbReference>
<dbReference type="EMBL" id="UOEU01000118">
    <property type="protein sequence ID" value="VAW30953.1"/>
    <property type="molecule type" value="Genomic_DNA"/>
</dbReference>
<dbReference type="InterPro" id="IPR011010">
    <property type="entry name" value="DNA_brk_join_enz"/>
</dbReference>
<evidence type="ECO:0000256" key="5">
    <source>
        <dbReference type="ARBA" id="ARBA00023125"/>
    </source>
</evidence>
<dbReference type="InterPro" id="IPR044068">
    <property type="entry name" value="CB"/>
</dbReference>
<name>A0A3B0URQ7_9ZZZZ</name>
<dbReference type="NCBIfam" id="TIGR02249">
    <property type="entry name" value="integrase_gron"/>
    <property type="match status" value="1"/>
</dbReference>
<dbReference type="InterPro" id="IPR002104">
    <property type="entry name" value="Integrase_catalytic"/>
</dbReference>
<dbReference type="CDD" id="cd01193">
    <property type="entry name" value="INT_IntI_C"/>
    <property type="match status" value="1"/>
</dbReference>